<name>A0A151I882_9HYME</name>
<proteinExistence type="predicted"/>
<dbReference type="Proteomes" id="UP000078542">
    <property type="component" value="Unassembled WGS sequence"/>
</dbReference>
<dbReference type="AlphaFoldDB" id="A0A151I882"/>
<sequence length="190" mass="21572">MGKRVCTVLNCRNGLESTKKRNKELGIKNKSLFKALKVLAENLTGDDCDDINIEVPSLFDNVTPQRNDNCEQAVESSTAEDINQTPEKLNFEMLISTYSNILLPSCSWGAIKSENEKSITFLTVDKNEVLRRLKIYDDLSVQVLLDDIPIRIKCVPSSVELQKDIVNILHLIQNMEVCKNFKDAKRLLKE</sequence>
<evidence type="ECO:0000313" key="1">
    <source>
        <dbReference type="EMBL" id="KYM94333.1"/>
    </source>
</evidence>
<reference evidence="1 2" key="1">
    <citation type="submission" date="2016-03" db="EMBL/GenBank/DDBJ databases">
        <title>Cyphomyrmex costatus WGS genome.</title>
        <authorList>
            <person name="Nygaard S."/>
            <person name="Hu H."/>
            <person name="Boomsma J."/>
            <person name="Zhang G."/>
        </authorList>
    </citation>
    <scope>NUCLEOTIDE SEQUENCE [LARGE SCALE GENOMIC DNA]</scope>
    <source>
        <strain evidence="1">MS0001</strain>
        <tissue evidence="1">Whole body</tissue>
    </source>
</reference>
<keyword evidence="2" id="KW-1185">Reference proteome</keyword>
<evidence type="ECO:0000313" key="2">
    <source>
        <dbReference type="Proteomes" id="UP000078542"/>
    </source>
</evidence>
<accession>A0A151I882</accession>
<dbReference type="EMBL" id="KQ978388">
    <property type="protein sequence ID" value="KYM94333.1"/>
    <property type="molecule type" value="Genomic_DNA"/>
</dbReference>
<organism evidence="1 2">
    <name type="scientific">Cyphomyrmex costatus</name>
    <dbReference type="NCBI Taxonomy" id="456900"/>
    <lineage>
        <taxon>Eukaryota</taxon>
        <taxon>Metazoa</taxon>
        <taxon>Ecdysozoa</taxon>
        <taxon>Arthropoda</taxon>
        <taxon>Hexapoda</taxon>
        <taxon>Insecta</taxon>
        <taxon>Pterygota</taxon>
        <taxon>Neoptera</taxon>
        <taxon>Endopterygota</taxon>
        <taxon>Hymenoptera</taxon>
        <taxon>Apocrita</taxon>
        <taxon>Aculeata</taxon>
        <taxon>Formicoidea</taxon>
        <taxon>Formicidae</taxon>
        <taxon>Myrmicinae</taxon>
        <taxon>Cyphomyrmex</taxon>
    </lineage>
</organism>
<protein>
    <submittedName>
        <fullName evidence="1">Uncharacterized protein</fullName>
    </submittedName>
</protein>
<gene>
    <name evidence="1" type="ORF">ALC62_15035</name>
</gene>